<evidence type="ECO:0000313" key="9">
    <source>
        <dbReference type="EMBL" id="KYO64538.1"/>
    </source>
</evidence>
<comment type="catalytic activity">
    <reaction evidence="4 7">
        <text>S-adenosyl 3-(methylsulfanyl)propylamine + putrescine = S-methyl-5'-thioadenosine + spermidine + H(+)</text>
        <dbReference type="Rhea" id="RHEA:12721"/>
        <dbReference type="ChEBI" id="CHEBI:15378"/>
        <dbReference type="ChEBI" id="CHEBI:17509"/>
        <dbReference type="ChEBI" id="CHEBI:57443"/>
        <dbReference type="ChEBI" id="CHEBI:57834"/>
        <dbReference type="ChEBI" id="CHEBI:326268"/>
        <dbReference type="EC" id="2.5.1.16"/>
    </reaction>
</comment>
<proteinExistence type="inferred from homology"/>
<evidence type="ECO:0000256" key="7">
    <source>
        <dbReference type="RuleBase" id="RU003837"/>
    </source>
</evidence>
<dbReference type="InterPro" id="IPR030374">
    <property type="entry name" value="PABS"/>
</dbReference>
<sequence>MEFWFSEYQSKNVKMSYRIRMQLHREKTKFQELAVFDSEDCGRMLILDDVVQLTMKDEFVYHEMMSHVPLFTHGNAKKVLVIGGGDGGTLREILKHPVEEAHLVEIDEGVIEAAKNYFPELSVAFKDERAKIFCEDGIAFIKDKKNFYDIIIIDSTDPIGPAVGLFAKEFYNNVYEALTEDGIFVAQTESPFFFSELLKRIYKDVSSIFKYTNVYIATIPTYPGALWTFTMGSKKINPLERTVDKIDFDTKYYTPEIHKAAFVLPAFVKKIISG</sequence>
<evidence type="ECO:0000256" key="2">
    <source>
        <dbReference type="ARBA" id="ARBA00022679"/>
    </source>
</evidence>
<dbReference type="InterPro" id="IPR035246">
    <property type="entry name" value="Spermidine_synt_N"/>
</dbReference>
<protein>
    <recommendedName>
        <fullName evidence="4">Polyamine aminopropyltransferase</fullName>
    </recommendedName>
    <alternativeName>
        <fullName evidence="4">Putrescine aminopropyltransferase</fullName>
        <shortName evidence="4">PAPT</shortName>
    </alternativeName>
    <alternativeName>
        <fullName evidence="4">Spermidine synthase</fullName>
        <shortName evidence="4">SPDS</shortName>
        <shortName evidence="4">SPDSY</shortName>
        <ecNumber evidence="4">2.5.1.16</ecNumber>
    </alternativeName>
</protein>
<name>A0A161Q9U1_9FIRM</name>
<dbReference type="NCBIfam" id="TIGR00417">
    <property type="entry name" value="speE"/>
    <property type="match status" value="1"/>
</dbReference>
<dbReference type="RefSeq" id="WP_068749069.1">
    <property type="nucleotide sequence ID" value="NZ_LOHZ01000042.1"/>
</dbReference>
<feature type="binding site" evidence="4">
    <location>
        <begin position="154"/>
        <end position="157"/>
    </location>
    <ligand>
        <name>spermidine</name>
        <dbReference type="ChEBI" id="CHEBI:57834"/>
    </ligand>
</feature>
<dbReference type="InterPro" id="IPR001045">
    <property type="entry name" value="Spermi_synthase"/>
</dbReference>
<comment type="caution">
    <text evidence="9">The sequence shown here is derived from an EMBL/GenBank/DDBJ whole genome shotgun (WGS) entry which is preliminary data.</text>
</comment>
<comment type="function">
    <text evidence="4">Catalyzes the irreversible transfer of a propylamine group from the amino donor S-adenosylmethioninamine (decarboxy-AdoMet) to putrescine (1,4-diaminobutane) to yield spermidine.</text>
</comment>
<dbReference type="NCBIfam" id="NF002010">
    <property type="entry name" value="PRK00811.1"/>
    <property type="match status" value="1"/>
</dbReference>
<dbReference type="HAMAP" id="MF_00198">
    <property type="entry name" value="Spermidine_synth"/>
    <property type="match status" value="1"/>
</dbReference>
<feature type="active site" description="Proton acceptor" evidence="4 5">
    <location>
        <position position="154"/>
    </location>
</feature>
<dbReference type="PANTHER" id="PTHR11558">
    <property type="entry name" value="SPERMIDINE/SPERMINE SYNTHASE"/>
    <property type="match status" value="1"/>
</dbReference>
<feature type="domain" description="PABS" evidence="8">
    <location>
        <begin position="2"/>
        <end position="234"/>
    </location>
</feature>
<dbReference type="InterPro" id="IPR030373">
    <property type="entry name" value="PABS_CS"/>
</dbReference>
<keyword evidence="2 4" id="KW-0808">Transferase</keyword>
<comment type="pathway">
    <text evidence="4">Amine and polyamine biosynthesis; spermidine biosynthesis; spermidine from putrescine: step 1/1.</text>
</comment>
<dbReference type="AlphaFoldDB" id="A0A161Q9U1"/>
<dbReference type="Pfam" id="PF17284">
    <property type="entry name" value="Spermine_synt_N"/>
    <property type="match status" value="1"/>
</dbReference>
<feature type="binding site" evidence="4">
    <location>
        <begin position="136"/>
        <end position="137"/>
    </location>
    <ligand>
        <name>S-methyl-5'-thioadenosine</name>
        <dbReference type="ChEBI" id="CHEBI:17509"/>
    </ligand>
</feature>
<dbReference type="OrthoDB" id="9793120at2"/>
<evidence type="ECO:0000256" key="6">
    <source>
        <dbReference type="RuleBase" id="RU003836"/>
    </source>
</evidence>
<dbReference type="InterPro" id="IPR029063">
    <property type="entry name" value="SAM-dependent_MTases_sf"/>
</dbReference>
<comment type="subunit">
    <text evidence="4">Homodimer or homotetramer.</text>
</comment>
<reference evidence="9 10" key="1">
    <citation type="submission" date="2015-12" db="EMBL/GenBank/DDBJ databases">
        <title>Draft genome of Thermovenabulum gondwanense isolated from a red thermophilic microbial mat colonisisng an outflow channel of a bore well.</title>
        <authorList>
            <person name="Patel B.K."/>
        </authorList>
    </citation>
    <scope>NUCLEOTIDE SEQUENCE [LARGE SCALE GENOMIC DNA]</scope>
    <source>
        <strain evidence="9 10">R270</strain>
    </source>
</reference>
<evidence type="ECO:0000256" key="3">
    <source>
        <dbReference type="ARBA" id="ARBA00023115"/>
    </source>
</evidence>
<keyword evidence="3 4" id="KW-0620">Polyamine biosynthesis</keyword>
<dbReference type="SUPFAM" id="SSF53335">
    <property type="entry name" value="S-adenosyl-L-methionine-dependent methyltransferases"/>
    <property type="match status" value="1"/>
</dbReference>
<dbReference type="STRING" id="520767.ATZ99_19740"/>
<dbReference type="InterPro" id="IPR037163">
    <property type="entry name" value="Spermidine_synt_N_sf"/>
</dbReference>
<dbReference type="Pfam" id="PF01564">
    <property type="entry name" value="Spermine_synth"/>
    <property type="match status" value="1"/>
</dbReference>
<dbReference type="GO" id="GO:0008295">
    <property type="term" value="P:spermidine biosynthetic process"/>
    <property type="evidence" value="ECO:0007669"/>
    <property type="project" value="UniProtKB-UniRule"/>
</dbReference>
<dbReference type="PANTHER" id="PTHR11558:SF11">
    <property type="entry name" value="SPERMIDINE SYNTHASE"/>
    <property type="match status" value="1"/>
</dbReference>
<accession>A0A161Q9U1</accession>
<organism evidence="9 10">
    <name type="scientific">Thermovenabulum gondwanense</name>
    <dbReference type="NCBI Taxonomy" id="520767"/>
    <lineage>
        <taxon>Bacteria</taxon>
        <taxon>Bacillati</taxon>
        <taxon>Bacillota</taxon>
        <taxon>Clostridia</taxon>
        <taxon>Thermosediminibacterales</taxon>
        <taxon>Thermosediminibacteraceae</taxon>
        <taxon>Thermovenabulum</taxon>
    </lineage>
</organism>
<feature type="binding site" evidence="4">
    <location>
        <position position="31"/>
    </location>
    <ligand>
        <name>S-methyl-5'-thioadenosine</name>
        <dbReference type="ChEBI" id="CHEBI:17509"/>
    </ligand>
</feature>
<keyword evidence="10" id="KW-1185">Reference proteome</keyword>
<evidence type="ECO:0000256" key="4">
    <source>
        <dbReference type="HAMAP-Rule" id="MF_00198"/>
    </source>
</evidence>
<dbReference type="EMBL" id="LOHZ01000042">
    <property type="protein sequence ID" value="KYO64538.1"/>
    <property type="molecule type" value="Genomic_DNA"/>
</dbReference>
<dbReference type="PROSITE" id="PS01330">
    <property type="entry name" value="PABS_1"/>
    <property type="match status" value="1"/>
</dbReference>
<feature type="binding site" evidence="4">
    <location>
        <position position="86"/>
    </location>
    <ligand>
        <name>spermidine</name>
        <dbReference type="ChEBI" id="CHEBI:57834"/>
    </ligand>
</feature>
<evidence type="ECO:0000259" key="8">
    <source>
        <dbReference type="PROSITE" id="PS51006"/>
    </source>
</evidence>
<dbReference type="GO" id="GO:0004766">
    <property type="term" value="F:spermidine synthase activity"/>
    <property type="evidence" value="ECO:0007669"/>
    <property type="project" value="UniProtKB-UniRule"/>
</dbReference>
<dbReference type="EC" id="2.5.1.16" evidence="4"/>
<dbReference type="UniPathway" id="UPA00248">
    <property type="reaction ID" value="UER00314"/>
</dbReference>
<evidence type="ECO:0000256" key="5">
    <source>
        <dbReference type="PROSITE-ProRule" id="PRU00354"/>
    </source>
</evidence>
<dbReference type="GO" id="GO:0005829">
    <property type="term" value="C:cytosol"/>
    <property type="evidence" value="ECO:0007669"/>
    <property type="project" value="TreeGrafter"/>
</dbReference>
<dbReference type="PROSITE" id="PS51006">
    <property type="entry name" value="PABS_2"/>
    <property type="match status" value="1"/>
</dbReference>
<evidence type="ECO:0000313" key="10">
    <source>
        <dbReference type="Proteomes" id="UP000075737"/>
    </source>
</evidence>
<dbReference type="Gene3D" id="2.30.140.10">
    <property type="entry name" value="Spermidine synthase, tetramerisation domain"/>
    <property type="match status" value="1"/>
</dbReference>
<dbReference type="PATRIC" id="fig|520767.4.peg.2095"/>
<feature type="binding site" evidence="4">
    <location>
        <position position="62"/>
    </location>
    <ligand>
        <name>spermidine</name>
        <dbReference type="ChEBI" id="CHEBI:57834"/>
    </ligand>
</feature>
<dbReference type="Gene3D" id="3.40.50.150">
    <property type="entry name" value="Vaccinia Virus protein VP39"/>
    <property type="match status" value="1"/>
</dbReference>
<dbReference type="NCBIfam" id="NF037959">
    <property type="entry name" value="MFS_SpdSyn"/>
    <property type="match status" value="1"/>
</dbReference>
<dbReference type="CDD" id="cd02440">
    <property type="entry name" value="AdoMet_MTases"/>
    <property type="match status" value="1"/>
</dbReference>
<gene>
    <name evidence="4 9" type="primary">speE</name>
    <name evidence="9" type="ORF">ATZ99_19740</name>
</gene>
<feature type="binding site" evidence="4">
    <location>
        <position position="161"/>
    </location>
    <ligand>
        <name>S-methyl-5'-thioadenosine</name>
        <dbReference type="ChEBI" id="CHEBI:17509"/>
    </ligand>
</feature>
<evidence type="ECO:0000256" key="1">
    <source>
        <dbReference type="ARBA" id="ARBA00007867"/>
    </source>
</evidence>
<dbReference type="Proteomes" id="UP000075737">
    <property type="component" value="Unassembled WGS sequence"/>
</dbReference>
<comment type="similarity">
    <text evidence="1 4 6">Belongs to the spermidine/spermine synthase family.</text>
</comment>
<feature type="binding site" evidence="4">
    <location>
        <position position="105"/>
    </location>
    <ligand>
        <name>S-methyl-5'-thioadenosine</name>
        <dbReference type="ChEBI" id="CHEBI:17509"/>
    </ligand>
</feature>
<keyword evidence="4 7" id="KW-0745">Spermidine biosynthesis</keyword>